<sequence>MSPPVMVARQTAWTVDAGPAGPERPHPLTVDLEHEQPDCALPPAMPDCSVVLPVARPLYAPAGIYAAPQRGLARPPDLG</sequence>
<dbReference type="Proteomes" id="UP001293718">
    <property type="component" value="Unassembled WGS sequence"/>
</dbReference>
<feature type="region of interest" description="Disordered" evidence="1">
    <location>
        <begin position="1"/>
        <end position="30"/>
    </location>
</feature>
<gene>
    <name evidence="2" type="ORF">SM757_17650</name>
</gene>
<organism evidence="2 3">
    <name type="scientific">Azohydromonas lata</name>
    <dbReference type="NCBI Taxonomy" id="45677"/>
    <lineage>
        <taxon>Bacteria</taxon>
        <taxon>Pseudomonadati</taxon>
        <taxon>Pseudomonadota</taxon>
        <taxon>Betaproteobacteria</taxon>
        <taxon>Burkholderiales</taxon>
        <taxon>Sphaerotilaceae</taxon>
        <taxon>Azohydromonas</taxon>
    </lineage>
</organism>
<keyword evidence="3" id="KW-1185">Reference proteome</keyword>
<proteinExistence type="predicted"/>
<dbReference type="RefSeq" id="WP_322466487.1">
    <property type="nucleotide sequence ID" value="NZ_JAXOJX010000029.1"/>
</dbReference>
<protein>
    <submittedName>
        <fullName evidence="2">Uncharacterized protein</fullName>
    </submittedName>
</protein>
<evidence type="ECO:0000313" key="2">
    <source>
        <dbReference type="EMBL" id="MDZ5458404.1"/>
    </source>
</evidence>
<evidence type="ECO:0000256" key="1">
    <source>
        <dbReference type="SAM" id="MobiDB-lite"/>
    </source>
</evidence>
<comment type="caution">
    <text evidence="2">The sequence shown here is derived from an EMBL/GenBank/DDBJ whole genome shotgun (WGS) entry which is preliminary data.</text>
</comment>
<evidence type="ECO:0000313" key="3">
    <source>
        <dbReference type="Proteomes" id="UP001293718"/>
    </source>
</evidence>
<reference evidence="2 3" key="1">
    <citation type="submission" date="2023-11" db="EMBL/GenBank/DDBJ databases">
        <title>Draft genome of Azohydromonas lata strain H1 (DSM1123), a polyhydroxyalkanoate producer.</title>
        <authorList>
            <person name="Traversa D."/>
            <person name="D'Addabbo P."/>
            <person name="Pazzani C."/>
            <person name="Manzari C."/>
            <person name="Chiara M."/>
            <person name="Scrascia M."/>
        </authorList>
    </citation>
    <scope>NUCLEOTIDE SEQUENCE [LARGE SCALE GENOMIC DNA]</scope>
    <source>
        <strain evidence="2 3">H1</strain>
    </source>
</reference>
<accession>A0ABU5IH60</accession>
<dbReference type="EMBL" id="JAXOJX010000029">
    <property type="protein sequence ID" value="MDZ5458404.1"/>
    <property type="molecule type" value="Genomic_DNA"/>
</dbReference>
<name>A0ABU5IH60_9BURK</name>